<evidence type="ECO:0000313" key="3">
    <source>
        <dbReference type="EMBL" id="MFC5886885.1"/>
    </source>
</evidence>
<dbReference type="InterPro" id="IPR019545">
    <property type="entry name" value="DM13_domain"/>
</dbReference>
<keyword evidence="4" id="KW-1185">Reference proteome</keyword>
<feature type="region of interest" description="Disordered" evidence="1">
    <location>
        <begin position="60"/>
        <end position="98"/>
    </location>
</feature>
<evidence type="ECO:0000259" key="2">
    <source>
        <dbReference type="PROSITE" id="PS51549"/>
    </source>
</evidence>
<evidence type="ECO:0000256" key="1">
    <source>
        <dbReference type="SAM" id="MobiDB-lite"/>
    </source>
</evidence>
<feature type="compositionally biased region" description="Low complexity" evidence="1">
    <location>
        <begin position="60"/>
        <end position="84"/>
    </location>
</feature>
<dbReference type="PROSITE" id="PS51549">
    <property type="entry name" value="DM13"/>
    <property type="match status" value="1"/>
</dbReference>
<evidence type="ECO:0000313" key="4">
    <source>
        <dbReference type="Proteomes" id="UP001596067"/>
    </source>
</evidence>
<comment type="caution">
    <text evidence="3">The sequence shown here is derived from an EMBL/GenBank/DDBJ whole genome shotgun (WGS) entry which is preliminary data.</text>
</comment>
<dbReference type="RefSeq" id="WP_313767424.1">
    <property type="nucleotide sequence ID" value="NZ_BAAAVH010000027.1"/>
</dbReference>
<reference evidence="4" key="1">
    <citation type="journal article" date="2019" name="Int. J. Syst. Evol. Microbiol.">
        <title>The Global Catalogue of Microorganisms (GCM) 10K type strain sequencing project: providing services to taxonomists for standard genome sequencing and annotation.</title>
        <authorList>
            <consortium name="The Broad Institute Genomics Platform"/>
            <consortium name="The Broad Institute Genome Sequencing Center for Infectious Disease"/>
            <person name="Wu L."/>
            <person name="Ma J."/>
        </authorList>
    </citation>
    <scope>NUCLEOTIDE SEQUENCE [LARGE SCALE GENOMIC DNA]</scope>
    <source>
        <strain evidence="4">CGMCC 4.1469</strain>
    </source>
</reference>
<dbReference type="EMBL" id="JBHSOD010000021">
    <property type="protein sequence ID" value="MFC5886885.1"/>
    <property type="molecule type" value="Genomic_DNA"/>
</dbReference>
<organism evidence="3 4">
    <name type="scientific">Kitasatospora aburaviensis</name>
    <dbReference type="NCBI Taxonomy" id="67265"/>
    <lineage>
        <taxon>Bacteria</taxon>
        <taxon>Bacillati</taxon>
        <taxon>Actinomycetota</taxon>
        <taxon>Actinomycetes</taxon>
        <taxon>Kitasatosporales</taxon>
        <taxon>Streptomycetaceae</taxon>
        <taxon>Kitasatospora</taxon>
    </lineage>
</organism>
<name>A0ABW1EZ35_9ACTN</name>
<dbReference type="Pfam" id="PF10517">
    <property type="entry name" value="DM13"/>
    <property type="match status" value="1"/>
</dbReference>
<sequence length="196" mass="20087">MSDTPRRAGRFLRPALAAAAALVLLGAGLGLYVFQPWKAFTDTTVDEALPAPAAVMTTAPGPSATAAPVPGPAPAATSAPAGPVDLARGGFRSGEHTTTGTARLVRLADGSAVLRLEGLDTSEGPDVRVYLSALPADRSRRDDLGDKPLELGKLKGNHGNQNYAVPAGTDLTAFHSTVIWCQRFSVTFGAADLAAA</sequence>
<accession>A0ABW1EZ35</accession>
<gene>
    <name evidence="3" type="ORF">ACFP0N_18110</name>
</gene>
<feature type="domain" description="DM13" evidence="2">
    <location>
        <begin position="82"/>
        <end position="194"/>
    </location>
</feature>
<proteinExistence type="predicted"/>
<dbReference type="Proteomes" id="UP001596067">
    <property type="component" value="Unassembled WGS sequence"/>
</dbReference>
<protein>
    <submittedName>
        <fullName evidence="3">DM13 domain-containing protein</fullName>
    </submittedName>
</protein>